<comment type="caution">
    <text evidence="3">The sequence shown here is derived from an EMBL/GenBank/DDBJ whole genome shotgun (WGS) entry which is preliminary data.</text>
</comment>
<name>A0ABQ5QXU3_9ACTN</name>
<protein>
    <submittedName>
        <fullName evidence="3">Uncharacterized protein</fullName>
    </submittedName>
</protein>
<feature type="transmembrane region" description="Helical" evidence="2">
    <location>
        <begin position="122"/>
        <end position="144"/>
    </location>
</feature>
<dbReference type="Pfam" id="PF20554">
    <property type="entry name" value="DUF6766"/>
    <property type="match status" value="1"/>
</dbReference>
<feature type="transmembrane region" description="Helical" evidence="2">
    <location>
        <begin position="182"/>
        <end position="199"/>
    </location>
</feature>
<accession>A0ABQ5QXU3</accession>
<keyword evidence="2" id="KW-0812">Transmembrane</keyword>
<keyword evidence="4" id="KW-1185">Reference proteome</keyword>
<feature type="compositionally biased region" description="Basic and acidic residues" evidence="1">
    <location>
        <begin position="93"/>
        <end position="106"/>
    </location>
</feature>
<sequence length="219" mass="24735">MRKWLWFNALSLVMFGAFLIFIVLQSIFGWQVRNEELAQYGQAADSYWAYLGTGHFVEAVFENWESEFLQMGFYVLLTAYLVQRGSPESKPLGQKDRPEDYPEKATSHSPALARREGWQQVLYRNSLSIALLGLFVLSFVVHLFGGTAEYNEQQALESGAAPISAWAFLTTSDFWFQSMQNWQSEFLAVGALIVLSVVLRQHGSPQSKPVTASHAHTGE</sequence>
<feature type="transmembrane region" description="Helical" evidence="2">
    <location>
        <begin position="6"/>
        <end position="24"/>
    </location>
</feature>
<dbReference type="InterPro" id="IPR046657">
    <property type="entry name" value="DUF6766"/>
</dbReference>
<reference evidence="3" key="1">
    <citation type="submission" date="2022-12" db="EMBL/GenBank/DDBJ databases">
        <title>New Phytohabitans aurantiacus sp. RD004123 nov., an actinomycete isolated from soil.</title>
        <authorList>
            <person name="Triningsih D.W."/>
            <person name="Harunari E."/>
            <person name="Igarashi Y."/>
        </authorList>
    </citation>
    <scope>NUCLEOTIDE SEQUENCE</scope>
    <source>
        <strain evidence="3">RD004123</strain>
    </source>
</reference>
<evidence type="ECO:0000313" key="3">
    <source>
        <dbReference type="EMBL" id="GLH99092.1"/>
    </source>
</evidence>
<evidence type="ECO:0000256" key="2">
    <source>
        <dbReference type="SAM" id="Phobius"/>
    </source>
</evidence>
<gene>
    <name evidence="3" type="ORF">Pa4123_43670</name>
</gene>
<organism evidence="3 4">
    <name type="scientific">Phytohabitans aurantiacus</name>
    <dbReference type="NCBI Taxonomy" id="3016789"/>
    <lineage>
        <taxon>Bacteria</taxon>
        <taxon>Bacillati</taxon>
        <taxon>Actinomycetota</taxon>
        <taxon>Actinomycetes</taxon>
        <taxon>Micromonosporales</taxon>
        <taxon>Micromonosporaceae</taxon>
    </lineage>
</organism>
<evidence type="ECO:0000256" key="1">
    <source>
        <dbReference type="SAM" id="MobiDB-lite"/>
    </source>
</evidence>
<dbReference type="EMBL" id="BSDI01000020">
    <property type="protein sequence ID" value="GLH99092.1"/>
    <property type="molecule type" value="Genomic_DNA"/>
</dbReference>
<keyword evidence="2" id="KW-0472">Membrane</keyword>
<dbReference type="Proteomes" id="UP001144280">
    <property type="component" value="Unassembled WGS sequence"/>
</dbReference>
<feature type="region of interest" description="Disordered" evidence="1">
    <location>
        <begin position="87"/>
        <end position="110"/>
    </location>
</feature>
<dbReference type="RefSeq" id="WP_281898501.1">
    <property type="nucleotide sequence ID" value="NZ_BSDI01000020.1"/>
</dbReference>
<keyword evidence="2" id="KW-1133">Transmembrane helix</keyword>
<proteinExistence type="predicted"/>
<evidence type="ECO:0000313" key="4">
    <source>
        <dbReference type="Proteomes" id="UP001144280"/>
    </source>
</evidence>